<keyword evidence="2" id="KW-1185">Reference proteome</keyword>
<evidence type="ECO:0000313" key="2">
    <source>
        <dbReference type="Proteomes" id="UP000001887"/>
    </source>
</evidence>
<evidence type="ECO:0000313" key="1">
    <source>
        <dbReference type="EMBL" id="ADB18554.1"/>
    </source>
</evidence>
<gene>
    <name evidence="1" type="ordered locus">Psta_3900</name>
</gene>
<name>D2R169_PIRSD</name>
<proteinExistence type="predicted"/>
<organism evidence="1 2">
    <name type="scientific">Pirellula staleyi (strain ATCC 27377 / DSM 6068 / ICPB 4128)</name>
    <name type="common">Pirella staleyi</name>
    <dbReference type="NCBI Taxonomy" id="530564"/>
    <lineage>
        <taxon>Bacteria</taxon>
        <taxon>Pseudomonadati</taxon>
        <taxon>Planctomycetota</taxon>
        <taxon>Planctomycetia</taxon>
        <taxon>Pirellulales</taxon>
        <taxon>Pirellulaceae</taxon>
        <taxon>Pirellula</taxon>
    </lineage>
</organism>
<protein>
    <submittedName>
        <fullName evidence="1">Uncharacterized protein</fullName>
    </submittedName>
</protein>
<dbReference type="HOGENOM" id="CLU_745287_0_0_0"/>
<dbReference type="STRING" id="530564.Psta_3900"/>
<dbReference type="Proteomes" id="UP000001887">
    <property type="component" value="Chromosome"/>
</dbReference>
<dbReference type="EMBL" id="CP001848">
    <property type="protein sequence ID" value="ADB18554.1"/>
    <property type="molecule type" value="Genomic_DNA"/>
</dbReference>
<accession>D2R169</accession>
<sequence length="372" mass="42312">MSENHFPELLEAAKRVVLDEDVYFASLPIDEMEAIVEANHEAIVELKRVLQQPCSMELPADHKAFCKSIDCITTLRAASKLLSLACQVAFDRRHFLEAMESAGNMLRLANIMRRGGLVVDMLAAIAIEGTAIHLLRKQRHHFDQPSREHLTKLLRSHVVAREDFDFIAARDAAWEAAQPPDEEIEPTEPEQEAIEQHQLSPEFVQAFNEYLQHFVAIPREQQLRKHESCDAQPLAMLRLLWLELLLFDYRETHGCYPRDLRASVPAEDSDMLVDPFSKKQFCYRTYEDGFVLYSVGPKQFDAGGKFGHIMEVSLYRADLCLDAADYPVPENVCFLDTSPNYPSPAPPPTLLQRLSSFFRRLFKAAPSSIASP</sequence>
<dbReference type="KEGG" id="psl:Psta_3900"/>
<reference evidence="1 2" key="1">
    <citation type="journal article" date="2009" name="Stand. Genomic Sci.">
        <title>Complete genome sequence of Pirellula staleyi type strain (ATCC 27377).</title>
        <authorList>
            <person name="Clum A."/>
            <person name="Tindall B.J."/>
            <person name="Sikorski J."/>
            <person name="Ivanova N."/>
            <person name="Mavrommatis K."/>
            <person name="Lucas S."/>
            <person name="Glavina del Rio T."/>
            <person name="Nolan M."/>
            <person name="Chen F."/>
            <person name="Tice H."/>
            <person name="Pitluck S."/>
            <person name="Cheng J.F."/>
            <person name="Chertkov O."/>
            <person name="Brettin T."/>
            <person name="Han C."/>
            <person name="Detter J.C."/>
            <person name="Kuske C."/>
            <person name="Bruce D."/>
            <person name="Goodwin L."/>
            <person name="Ovchinikova G."/>
            <person name="Pati A."/>
            <person name="Mikhailova N."/>
            <person name="Chen A."/>
            <person name="Palaniappan K."/>
            <person name="Land M."/>
            <person name="Hauser L."/>
            <person name="Chang Y.J."/>
            <person name="Jeffries C.D."/>
            <person name="Chain P."/>
            <person name="Rohde M."/>
            <person name="Goker M."/>
            <person name="Bristow J."/>
            <person name="Eisen J.A."/>
            <person name="Markowitz V."/>
            <person name="Hugenholtz P."/>
            <person name="Kyrpides N.C."/>
            <person name="Klenk H.P."/>
            <person name="Lapidus A."/>
        </authorList>
    </citation>
    <scope>NUCLEOTIDE SEQUENCE [LARGE SCALE GENOMIC DNA]</scope>
    <source>
        <strain evidence="2">ATCC 27377 / DSM 6068 / ICPB 4128</strain>
    </source>
</reference>
<dbReference type="OrthoDB" id="223245at2"/>
<dbReference type="AlphaFoldDB" id="D2R169"/>